<name>A0A816S705_BRANA</name>
<protein>
    <submittedName>
        <fullName evidence="9">(rape) hypothetical protein</fullName>
    </submittedName>
</protein>
<dbReference type="InterPro" id="IPR001611">
    <property type="entry name" value="Leu-rich_rpt"/>
</dbReference>
<evidence type="ECO:0000256" key="4">
    <source>
        <dbReference type="ARBA" id="ARBA00022741"/>
    </source>
</evidence>
<dbReference type="SUPFAM" id="SSF52058">
    <property type="entry name" value="L domain-like"/>
    <property type="match status" value="1"/>
</dbReference>
<reference evidence="9" key="1">
    <citation type="submission" date="2021-01" db="EMBL/GenBank/DDBJ databases">
        <authorList>
            <consortium name="Genoscope - CEA"/>
            <person name="William W."/>
        </authorList>
    </citation>
    <scope>NUCLEOTIDE SEQUENCE</scope>
</reference>
<dbReference type="Gene3D" id="3.40.50.300">
    <property type="entry name" value="P-loop containing nucleotide triphosphate hydrolases"/>
    <property type="match status" value="1"/>
</dbReference>
<dbReference type="InterPro" id="IPR036388">
    <property type="entry name" value="WH-like_DNA-bd_sf"/>
</dbReference>
<dbReference type="InterPro" id="IPR032675">
    <property type="entry name" value="LRR_dom_sf"/>
</dbReference>
<dbReference type="GO" id="GO:0005524">
    <property type="term" value="F:ATP binding"/>
    <property type="evidence" value="ECO:0007669"/>
    <property type="project" value="UniProtKB-KW"/>
</dbReference>
<keyword evidence="6" id="KW-0067">ATP-binding</keyword>
<sequence length="599" mass="68012">MGIGVSLDRTCDQALDQTGSCLFGDRNYIHMMKTNLDALETAMQELREKRDDIARKVSIEEDKGLEQLAQVKGWRSRVASIDSQVSDLLKSRETETKRLCLFRYFSKNCISSCKYGKDVSKKLIEVKELLSKGVFEELAGKKLAAKVEKKRIQTTIGLDSMVGKAWDSIMKPEGRTLGIYGMGGVGKTTLLTHINNKLEKEVNGFDVVIWVVVSKDLQYKGIQDQILRRLRADKEWEGEREDEKASSIANILGRKKFVLLLDDLWNEVDLNKIGVPHPTQENKGSKIVFTTRSKEVCKRMEADDELKIDCLSKNEAWELFQNAVGEDPLKRHQDIPALAKQICEKCYGLPLALNVIGKAMSCKEDVHEWRDAIDVLSTSSHEFPGMEEKILSVLKFSYDGLETEKMKSCFLYCSLFPEDYEIDIEDLIEYWISEGFINGKRDEDGSNNQGHVIIGSLVRAHLLMESETTVKESSFFQLGFIPAVKMHDVLREMALWIGKEEEKQCVKSGVKLSSIPNDDINWSVSRRISLMSNQIEKISCCPKCPNLLTLFLGDNDLKGIPGKFFQFMPSLVVLDLSRNRSLRDLPEEICRLTSLQYSV</sequence>
<dbReference type="AlphaFoldDB" id="A0A816S705"/>
<feature type="coiled-coil region" evidence="7">
    <location>
        <begin position="29"/>
        <end position="63"/>
    </location>
</feature>
<evidence type="ECO:0000256" key="2">
    <source>
        <dbReference type="ARBA" id="ARBA00022614"/>
    </source>
</evidence>
<dbReference type="Proteomes" id="UP001295469">
    <property type="component" value="Chromosome A06"/>
</dbReference>
<evidence type="ECO:0000256" key="7">
    <source>
        <dbReference type="SAM" id="Coils"/>
    </source>
</evidence>
<evidence type="ECO:0000259" key="8">
    <source>
        <dbReference type="SMART" id="SM00382"/>
    </source>
</evidence>
<accession>A0A816S705</accession>
<dbReference type="Pfam" id="PF13855">
    <property type="entry name" value="LRR_8"/>
    <property type="match status" value="1"/>
</dbReference>
<evidence type="ECO:0000256" key="3">
    <source>
        <dbReference type="ARBA" id="ARBA00022737"/>
    </source>
</evidence>
<dbReference type="InterPro" id="IPR042197">
    <property type="entry name" value="Apaf_helical"/>
</dbReference>
<keyword evidence="7" id="KW-0175">Coiled coil</keyword>
<keyword evidence="5" id="KW-0611">Plant defense</keyword>
<keyword evidence="4" id="KW-0547">Nucleotide-binding</keyword>
<proteinExistence type="inferred from homology"/>
<dbReference type="InterPro" id="IPR027417">
    <property type="entry name" value="P-loop_NTPase"/>
</dbReference>
<dbReference type="SUPFAM" id="SSF52540">
    <property type="entry name" value="P-loop containing nucleoside triphosphate hydrolases"/>
    <property type="match status" value="1"/>
</dbReference>
<dbReference type="GO" id="GO:0006952">
    <property type="term" value="P:defense response"/>
    <property type="evidence" value="ECO:0007669"/>
    <property type="project" value="UniProtKB-KW"/>
</dbReference>
<dbReference type="PRINTS" id="PR00364">
    <property type="entry name" value="DISEASERSIST"/>
</dbReference>
<dbReference type="InterPro" id="IPR002182">
    <property type="entry name" value="NB-ARC"/>
</dbReference>
<dbReference type="EMBL" id="HG994360">
    <property type="protein sequence ID" value="CAF2081503.1"/>
    <property type="molecule type" value="Genomic_DNA"/>
</dbReference>
<comment type="similarity">
    <text evidence="1">Belongs to the disease resistance NB-LRR family.</text>
</comment>
<dbReference type="InterPro" id="IPR050905">
    <property type="entry name" value="Plant_NBS-LRR"/>
</dbReference>
<evidence type="ECO:0000256" key="5">
    <source>
        <dbReference type="ARBA" id="ARBA00022821"/>
    </source>
</evidence>
<keyword evidence="2" id="KW-0433">Leucine-rich repeat</keyword>
<dbReference type="Pfam" id="PF23559">
    <property type="entry name" value="WHD_DRP"/>
    <property type="match status" value="1"/>
</dbReference>
<dbReference type="Gene3D" id="1.10.10.10">
    <property type="entry name" value="Winged helix-like DNA-binding domain superfamily/Winged helix DNA-binding domain"/>
    <property type="match status" value="1"/>
</dbReference>
<dbReference type="FunFam" id="3.40.50.300:FF:001091">
    <property type="entry name" value="Probable disease resistance protein At1g61300"/>
    <property type="match status" value="1"/>
</dbReference>
<feature type="domain" description="AAA+ ATPase" evidence="8">
    <location>
        <begin position="173"/>
        <end position="321"/>
    </location>
</feature>
<dbReference type="GO" id="GO:0043531">
    <property type="term" value="F:ADP binding"/>
    <property type="evidence" value="ECO:0007669"/>
    <property type="project" value="InterPro"/>
</dbReference>
<dbReference type="PANTHER" id="PTHR33463:SF220">
    <property type="entry name" value="NB-ARC DOMAIN-CONTAINING PROTEIN"/>
    <property type="match status" value="1"/>
</dbReference>
<organism evidence="9">
    <name type="scientific">Brassica napus</name>
    <name type="common">Rape</name>
    <dbReference type="NCBI Taxonomy" id="3708"/>
    <lineage>
        <taxon>Eukaryota</taxon>
        <taxon>Viridiplantae</taxon>
        <taxon>Streptophyta</taxon>
        <taxon>Embryophyta</taxon>
        <taxon>Tracheophyta</taxon>
        <taxon>Spermatophyta</taxon>
        <taxon>Magnoliopsida</taxon>
        <taxon>eudicotyledons</taxon>
        <taxon>Gunneridae</taxon>
        <taxon>Pentapetalae</taxon>
        <taxon>rosids</taxon>
        <taxon>malvids</taxon>
        <taxon>Brassicales</taxon>
        <taxon>Brassicaceae</taxon>
        <taxon>Brassiceae</taxon>
        <taxon>Brassica</taxon>
    </lineage>
</organism>
<evidence type="ECO:0000256" key="6">
    <source>
        <dbReference type="ARBA" id="ARBA00022840"/>
    </source>
</evidence>
<dbReference type="FunFam" id="1.10.8.430:FF:000003">
    <property type="entry name" value="Probable disease resistance protein At5g66910"/>
    <property type="match status" value="1"/>
</dbReference>
<dbReference type="Gene3D" id="3.80.10.10">
    <property type="entry name" value="Ribonuclease Inhibitor"/>
    <property type="match status" value="1"/>
</dbReference>
<dbReference type="FunFam" id="1.10.10.10:FF:000322">
    <property type="entry name" value="Probable disease resistance protein At1g63360"/>
    <property type="match status" value="1"/>
</dbReference>
<dbReference type="PANTHER" id="PTHR33463">
    <property type="entry name" value="NB-ARC DOMAIN-CONTAINING PROTEIN-RELATED"/>
    <property type="match status" value="1"/>
</dbReference>
<keyword evidence="3" id="KW-0677">Repeat</keyword>
<dbReference type="SMART" id="SM00382">
    <property type="entry name" value="AAA"/>
    <property type="match status" value="1"/>
</dbReference>
<dbReference type="InterPro" id="IPR058922">
    <property type="entry name" value="WHD_DRP"/>
</dbReference>
<evidence type="ECO:0000256" key="1">
    <source>
        <dbReference type="ARBA" id="ARBA00008894"/>
    </source>
</evidence>
<dbReference type="Gene3D" id="1.10.8.430">
    <property type="entry name" value="Helical domain of apoptotic protease-activating factors"/>
    <property type="match status" value="1"/>
</dbReference>
<evidence type="ECO:0000313" key="9">
    <source>
        <dbReference type="EMBL" id="CAF2081503.1"/>
    </source>
</evidence>
<gene>
    <name evidence="9" type="ORF">DARMORV10_A06P02990.1</name>
</gene>
<dbReference type="Pfam" id="PF00931">
    <property type="entry name" value="NB-ARC"/>
    <property type="match status" value="1"/>
</dbReference>
<dbReference type="InterPro" id="IPR003593">
    <property type="entry name" value="AAA+_ATPase"/>
</dbReference>